<dbReference type="Pfam" id="PF00005">
    <property type="entry name" value="ABC_tran"/>
    <property type="match status" value="1"/>
</dbReference>
<dbReference type="InterPro" id="IPR050093">
    <property type="entry name" value="ABC_SmlMolc_Importer"/>
</dbReference>
<dbReference type="SMART" id="SM00382">
    <property type="entry name" value="AAA"/>
    <property type="match status" value="1"/>
</dbReference>
<dbReference type="GO" id="GO:0005524">
    <property type="term" value="F:ATP binding"/>
    <property type="evidence" value="ECO:0007669"/>
    <property type="project" value="UniProtKB-KW"/>
</dbReference>
<comment type="caution">
    <text evidence="13">The sequence shown here is derived from an EMBL/GenBank/DDBJ whole genome shotgun (WGS) entry which is preliminary data.</text>
</comment>
<dbReference type="InterPro" id="IPR008995">
    <property type="entry name" value="Mo/tungstate-bd_C_term_dom"/>
</dbReference>
<proteinExistence type="predicted"/>
<evidence type="ECO:0000256" key="7">
    <source>
        <dbReference type="ARBA" id="ARBA00022967"/>
    </source>
</evidence>
<keyword evidence="8" id="KW-0408">Iron</keyword>
<name>A0A9X4M359_9ACTN</name>
<dbReference type="InterPro" id="IPR003593">
    <property type="entry name" value="AAA+_ATPase"/>
</dbReference>
<evidence type="ECO:0000256" key="11">
    <source>
        <dbReference type="ARBA" id="ARBA00066388"/>
    </source>
</evidence>
<dbReference type="InterPro" id="IPR027417">
    <property type="entry name" value="P-loop_NTPase"/>
</dbReference>
<dbReference type="Gene3D" id="3.40.50.300">
    <property type="entry name" value="P-loop containing nucleotide triphosphate hydrolases"/>
    <property type="match status" value="1"/>
</dbReference>
<evidence type="ECO:0000313" key="14">
    <source>
        <dbReference type="Proteomes" id="UP001152755"/>
    </source>
</evidence>
<sequence>MSSLVVRSVTKSFGVVEVLGGIDLTVTQGSTTAIVGSSGCGKTTLLRIVAGFEVPDAGVVELGGTEIASGAAVVPAHKRGIGYVAQDGALFPHLTVRQNVMFGLPLRARRSTKRVGELLEMVSLDPEFASRRPDELSGGQQQRVALARALAREPRLMLLDEPFTALDAGLRASMRKSVAATLREAGVTTVLVTHDQEEALSFADQVAVMKSGRLTQVGPPQELYARPTDLFTATFLGDVVMLPARVSTAGTADCPLGPVPVPADTPLGDTRIMLRPEQIVATPTSTAHGSGTPGSDATNAVVLEREFLGHDSLLQIRLTPSDEVRARYRSERTDGVLSVRTVSVVAPEVGADVSLHVLGEAVRVG</sequence>
<keyword evidence="10" id="KW-0472">Membrane</keyword>
<accession>A0A9X4M359</accession>
<keyword evidence="14" id="KW-1185">Reference proteome</keyword>
<dbReference type="PANTHER" id="PTHR42781:SF5">
    <property type="entry name" value="PUTRESCINE TRANSPORT ATP-BINDING PROTEIN POTG"/>
    <property type="match status" value="1"/>
</dbReference>
<dbReference type="Proteomes" id="UP001152755">
    <property type="component" value="Unassembled WGS sequence"/>
</dbReference>
<protein>
    <recommendedName>
        <fullName evidence="11">ABC-type quaternary amine transporter</fullName>
        <ecNumber evidence="11">7.6.2.9</ecNumber>
    </recommendedName>
</protein>
<evidence type="ECO:0000256" key="4">
    <source>
        <dbReference type="ARBA" id="ARBA00022519"/>
    </source>
</evidence>
<dbReference type="SUPFAM" id="SSF50331">
    <property type="entry name" value="MOP-like"/>
    <property type="match status" value="1"/>
</dbReference>
<dbReference type="InterPro" id="IPR003439">
    <property type="entry name" value="ABC_transporter-like_ATP-bd"/>
</dbReference>
<evidence type="ECO:0000256" key="2">
    <source>
        <dbReference type="ARBA" id="ARBA00022475"/>
    </source>
</evidence>
<dbReference type="GO" id="GO:0016887">
    <property type="term" value="F:ATP hydrolysis activity"/>
    <property type="evidence" value="ECO:0007669"/>
    <property type="project" value="InterPro"/>
</dbReference>
<dbReference type="FunFam" id="3.40.50.300:FF:000425">
    <property type="entry name" value="Probable ABC transporter, ATP-binding subunit"/>
    <property type="match status" value="1"/>
</dbReference>
<keyword evidence="9" id="KW-0406">Ion transport</keyword>
<dbReference type="EMBL" id="JANRHA010000011">
    <property type="protein sequence ID" value="MDG3016180.1"/>
    <property type="molecule type" value="Genomic_DNA"/>
</dbReference>
<organism evidence="13 14">
    <name type="scientific">Speluncibacter jeojiensis</name>
    <dbReference type="NCBI Taxonomy" id="2710754"/>
    <lineage>
        <taxon>Bacteria</taxon>
        <taxon>Bacillati</taxon>
        <taxon>Actinomycetota</taxon>
        <taxon>Actinomycetes</taxon>
        <taxon>Mycobacteriales</taxon>
        <taxon>Speluncibacteraceae</taxon>
        <taxon>Speluncibacter</taxon>
    </lineage>
</organism>
<dbReference type="PANTHER" id="PTHR42781">
    <property type="entry name" value="SPERMIDINE/PUTRESCINE IMPORT ATP-BINDING PROTEIN POTA"/>
    <property type="match status" value="1"/>
</dbReference>
<dbReference type="GO" id="GO:0016020">
    <property type="term" value="C:membrane"/>
    <property type="evidence" value="ECO:0007669"/>
    <property type="project" value="InterPro"/>
</dbReference>
<dbReference type="Gene3D" id="2.40.50.450">
    <property type="match status" value="1"/>
</dbReference>
<dbReference type="GO" id="GO:0015418">
    <property type="term" value="F:ABC-type quaternary ammonium compound transporting activity"/>
    <property type="evidence" value="ECO:0007669"/>
    <property type="project" value="UniProtKB-EC"/>
</dbReference>
<dbReference type="InterPro" id="IPR015853">
    <property type="entry name" value="ABC_transpr_FbpC"/>
</dbReference>
<evidence type="ECO:0000256" key="5">
    <source>
        <dbReference type="ARBA" id="ARBA00022741"/>
    </source>
</evidence>
<evidence type="ECO:0000256" key="9">
    <source>
        <dbReference type="ARBA" id="ARBA00023065"/>
    </source>
</evidence>
<keyword evidence="1" id="KW-0813">Transport</keyword>
<keyword evidence="6 13" id="KW-0067">ATP-binding</keyword>
<keyword evidence="2" id="KW-1003">Cell membrane</keyword>
<keyword evidence="5" id="KW-0547">Nucleotide-binding</keyword>
<evidence type="ECO:0000256" key="8">
    <source>
        <dbReference type="ARBA" id="ARBA00023004"/>
    </source>
</evidence>
<evidence type="ECO:0000256" key="1">
    <source>
        <dbReference type="ARBA" id="ARBA00022448"/>
    </source>
</evidence>
<evidence type="ECO:0000256" key="3">
    <source>
        <dbReference type="ARBA" id="ARBA00022496"/>
    </source>
</evidence>
<keyword evidence="7" id="KW-1278">Translocase</keyword>
<dbReference type="PROSITE" id="PS50893">
    <property type="entry name" value="ABC_TRANSPORTER_2"/>
    <property type="match status" value="1"/>
</dbReference>
<keyword evidence="4" id="KW-0997">Cell inner membrane</keyword>
<dbReference type="GO" id="GO:0015408">
    <property type="term" value="F:ABC-type ferric iron transporter activity"/>
    <property type="evidence" value="ECO:0007669"/>
    <property type="project" value="InterPro"/>
</dbReference>
<dbReference type="RefSeq" id="WP_277830105.1">
    <property type="nucleotide sequence ID" value="NZ_JAAIVF010000001.1"/>
</dbReference>
<evidence type="ECO:0000259" key="12">
    <source>
        <dbReference type="PROSITE" id="PS50893"/>
    </source>
</evidence>
<evidence type="ECO:0000313" key="13">
    <source>
        <dbReference type="EMBL" id="MDG3016180.1"/>
    </source>
</evidence>
<gene>
    <name evidence="13" type="ORF">NVS88_16620</name>
</gene>
<reference evidence="13" key="1">
    <citation type="submission" date="2022-08" db="EMBL/GenBank/DDBJ databases">
        <title>Genome analysis of Corynebacteriales strain.</title>
        <authorList>
            <person name="Lee S.D."/>
        </authorList>
    </citation>
    <scope>NUCLEOTIDE SEQUENCE</scope>
    <source>
        <strain evidence="13">D3-21</strain>
    </source>
</reference>
<dbReference type="PROSITE" id="PS00211">
    <property type="entry name" value="ABC_TRANSPORTER_1"/>
    <property type="match status" value="1"/>
</dbReference>
<dbReference type="EC" id="7.6.2.9" evidence="11"/>
<keyword evidence="3" id="KW-0410">Iron transport</keyword>
<dbReference type="SUPFAM" id="SSF52540">
    <property type="entry name" value="P-loop containing nucleoside triphosphate hydrolases"/>
    <property type="match status" value="1"/>
</dbReference>
<evidence type="ECO:0000256" key="6">
    <source>
        <dbReference type="ARBA" id="ARBA00022840"/>
    </source>
</evidence>
<dbReference type="InterPro" id="IPR017871">
    <property type="entry name" value="ABC_transporter-like_CS"/>
</dbReference>
<feature type="domain" description="ABC transporter" evidence="12">
    <location>
        <begin position="4"/>
        <end position="236"/>
    </location>
</feature>
<evidence type="ECO:0000256" key="10">
    <source>
        <dbReference type="ARBA" id="ARBA00023136"/>
    </source>
</evidence>
<dbReference type="AlphaFoldDB" id="A0A9X4M359"/>
<dbReference type="CDD" id="cd03259">
    <property type="entry name" value="ABC_Carb_Solutes_like"/>
    <property type="match status" value="1"/>
</dbReference>